<evidence type="ECO:0000256" key="1">
    <source>
        <dbReference type="SAM" id="MobiDB-lite"/>
    </source>
</evidence>
<keyword evidence="2" id="KW-0472">Membrane</keyword>
<evidence type="ECO:0000256" key="2">
    <source>
        <dbReference type="SAM" id="Phobius"/>
    </source>
</evidence>
<dbReference type="PANTHER" id="PTHR41386:SF1">
    <property type="entry name" value="MEMBRANE PROTEIN"/>
    <property type="match status" value="1"/>
</dbReference>
<reference evidence="3 4" key="1">
    <citation type="submission" date="2016-09" db="EMBL/GenBank/DDBJ databases">
        <title>Complete genome of Desulfosporosinus sp. OL.</title>
        <authorList>
            <person name="Mardanov A."/>
            <person name="Beletsky A."/>
            <person name="Panova A."/>
            <person name="Karnachuk O."/>
            <person name="Ravin N."/>
        </authorList>
    </citation>
    <scope>NUCLEOTIDE SEQUENCE [LARGE SCALE GENOMIC DNA]</scope>
    <source>
        <strain evidence="3 4">OL</strain>
    </source>
</reference>
<feature type="region of interest" description="Disordered" evidence="1">
    <location>
        <begin position="177"/>
        <end position="200"/>
    </location>
</feature>
<dbReference type="STRING" id="1888891.DSOL_2126"/>
<protein>
    <recommendedName>
        <fullName evidence="5">DUF1003 domain-containing protein</fullName>
    </recommendedName>
</protein>
<dbReference type="AlphaFoldDB" id="A0A1Q8QXL1"/>
<dbReference type="EMBL" id="MLBF01000012">
    <property type="protein sequence ID" value="OLN32033.1"/>
    <property type="molecule type" value="Genomic_DNA"/>
</dbReference>
<dbReference type="PANTHER" id="PTHR41386">
    <property type="entry name" value="INTEGRAL MEMBRANE PROTEIN-RELATED"/>
    <property type="match status" value="1"/>
</dbReference>
<evidence type="ECO:0000313" key="3">
    <source>
        <dbReference type="EMBL" id="OLN32033.1"/>
    </source>
</evidence>
<dbReference type="Pfam" id="PF06210">
    <property type="entry name" value="DUF1003"/>
    <property type="match status" value="1"/>
</dbReference>
<feature type="transmembrane region" description="Helical" evidence="2">
    <location>
        <begin position="68"/>
        <end position="86"/>
    </location>
</feature>
<dbReference type="Proteomes" id="UP000186102">
    <property type="component" value="Unassembled WGS sequence"/>
</dbReference>
<evidence type="ECO:0000313" key="4">
    <source>
        <dbReference type="Proteomes" id="UP000186102"/>
    </source>
</evidence>
<keyword evidence="2" id="KW-0812">Transmembrane</keyword>
<evidence type="ECO:0008006" key="5">
    <source>
        <dbReference type="Google" id="ProtNLM"/>
    </source>
</evidence>
<dbReference type="Gene3D" id="3.60.15.10">
    <property type="entry name" value="Ribonuclease Z/Hydroxyacylglutathione hydrolase-like"/>
    <property type="match status" value="1"/>
</dbReference>
<sequence>MTGVVMMGNDLENEILTDSRPYIKDYTKRIQRIVNEYENSISQHLNEDYIRHTKWSDRLADRMAGFGGSWRFIIIFFVFLVAWMTWNTISGTQHFDPQPFILLNLVLSFIAAFQAPVIMMSQNRQEADLLLVSHAHTDHFDYPTLRKLQSRNILVVTAKNTLPLWSLQPIQRDHGRTHYPFPSSGIRSNRKGSYPRNRSF</sequence>
<feature type="transmembrane region" description="Helical" evidence="2">
    <location>
        <begin position="98"/>
        <end position="119"/>
    </location>
</feature>
<comment type="caution">
    <text evidence="3">The sequence shown here is derived from an EMBL/GenBank/DDBJ whole genome shotgun (WGS) entry which is preliminary data.</text>
</comment>
<gene>
    <name evidence="3" type="ORF">DSOL_2126</name>
</gene>
<accession>A0A1Q8QXL1</accession>
<dbReference type="SUPFAM" id="SSF56281">
    <property type="entry name" value="Metallo-hydrolase/oxidoreductase"/>
    <property type="match status" value="1"/>
</dbReference>
<keyword evidence="2" id="KW-1133">Transmembrane helix</keyword>
<name>A0A1Q8QXL1_9FIRM</name>
<dbReference type="InterPro" id="IPR010406">
    <property type="entry name" value="DUF1003"/>
</dbReference>
<organism evidence="3 4">
    <name type="scientific">Desulfosporosinus metallidurans</name>
    <dbReference type="NCBI Taxonomy" id="1888891"/>
    <lineage>
        <taxon>Bacteria</taxon>
        <taxon>Bacillati</taxon>
        <taxon>Bacillota</taxon>
        <taxon>Clostridia</taxon>
        <taxon>Eubacteriales</taxon>
        <taxon>Desulfitobacteriaceae</taxon>
        <taxon>Desulfosporosinus</taxon>
    </lineage>
</organism>
<proteinExistence type="predicted"/>
<keyword evidence="4" id="KW-1185">Reference proteome</keyword>
<dbReference type="InterPro" id="IPR036866">
    <property type="entry name" value="RibonucZ/Hydroxyglut_hydro"/>
</dbReference>